<dbReference type="EMBL" id="MSZX01000029">
    <property type="protein sequence ID" value="OPA72829.1"/>
    <property type="molecule type" value="Genomic_DNA"/>
</dbReference>
<evidence type="ECO:0000313" key="2">
    <source>
        <dbReference type="Proteomes" id="UP000190188"/>
    </source>
</evidence>
<gene>
    <name evidence="1" type="ORF">BVG16_31870</name>
</gene>
<organism evidence="1 2">
    <name type="scientific">Paenibacillus selenitireducens</name>
    <dbReference type="NCBI Taxonomy" id="1324314"/>
    <lineage>
        <taxon>Bacteria</taxon>
        <taxon>Bacillati</taxon>
        <taxon>Bacillota</taxon>
        <taxon>Bacilli</taxon>
        <taxon>Bacillales</taxon>
        <taxon>Paenibacillaceae</taxon>
        <taxon>Paenibacillus</taxon>
    </lineage>
</organism>
<sequence length="138" mass="16035">MKQIHDFDKDLWFTFEEHCKGKHYIVGNPHTFHGRISAYCPQKDVFFNVSLEEIGDMSLATKYWIKGFLSGNEPSPPVDEEGDIYPPTHEDNIHWDKSVVLFHKTGCWYSGERNCTICGIKLLNSWTGFECENCLEEK</sequence>
<comment type="caution">
    <text evidence="1">The sequence shown here is derived from an EMBL/GenBank/DDBJ whole genome shotgun (WGS) entry which is preliminary data.</text>
</comment>
<keyword evidence="2" id="KW-1185">Reference proteome</keyword>
<dbReference type="AlphaFoldDB" id="A0A1T2WYX8"/>
<proteinExistence type="predicted"/>
<dbReference type="RefSeq" id="WP_078503222.1">
    <property type="nucleotide sequence ID" value="NZ_MSZX01000029.1"/>
</dbReference>
<protein>
    <submittedName>
        <fullName evidence="1">Uncharacterized protein</fullName>
    </submittedName>
</protein>
<accession>A0A1T2WYX8</accession>
<name>A0A1T2WYX8_9BACL</name>
<evidence type="ECO:0000313" key="1">
    <source>
        <dbReference type="EMBL" id="OPA72829.1"/>
    </source>
</evidence>
<reference evidence="1 2" key="1">
    <citation type="submission" date="2017-01" db="EMBL/GenBank/DDBJ databases">
        <title>Genome analysis of Paenibacillus selenitrireducens ES3-24.</title>
        <authorList>
            <person name="Xu D."/>
            <person name="Yao R."/>
            <person name="Zheng S."/>
        </authorList>
    </citation>
    <scope>NUCLEOTIDE SEQUENCE [LARGE SCALE GENOMIC DNA]</scope>
    <source>
        <strain evidence="1 2">ES3-24</strain>
    </source>
</reference>
<dbReference type="OrthoDB" id="3359675at2"/>
<dbReference type="Proteomes" id="UP000190188">
    <property type="component" value="Unassembled WGS sequence"/>
</dbReference>